<dbReference type="GO" id="GO:0005813">
    <property type="term" value="C:centrosome"/>
    <property type="evidence" value="ECO:0007669"/>
    <property type="project" value="TreeGrafter"/>
</dbReference>
<sequence>MAKKSDMVDDIAHKLHTWSMKEMQFHPQGQYINSKLPVYEDFKDICRGPMAEIWKFVTDNVYSVQTVKKVKGNLALKGKQTHNKYSVQFQSGSQFNEEKEKLFEERTQLSGQLTNTISDVSHLENDLKRLERDILKTESEYRKAVDNIEDLEKKSSLLEIYSQQCQETVLNYDHFTEKLHAKTKAITQKTQVDVSGEPLFITKSSDQPDKRLETVCGKNVRESCEKFEEFLHDTFKGNFSSDKTVFQSRKDHLWSEVEKVLSEFLTIQIVNGLIVNTQDSSLNVRDKTNKINIRKDAENLRFQYGKGELTDVSLPSSSLHSVRQLLEQSQLLHVKRFMEAEKHKNQAWRGGQRLDEIKKAIDKLLVQRFEQRPGELKLARTLVETNLQLSADRAGLHSLLAECEQLREAINKGVQEREVLQSKFFKIKTFKELTEQKQNLIRGLVKQNLNAQSRLETQKIENTNYIEKSLSSHYTTTVAVSNSLKSRVQQEIDKLSSLSLPYLMFLHLDNGTRVSALDLSINHFHHPECMSVRRSLQELLQLLHFKPYKAPECLLIWCEKLKSDINHYNHLVESQDSASQRVYGPHKDKIDTIENITDLCQQVSEHDKEQSEKLLPALQKSISTSKAGLAECSQIKEDIQAWIEQPAQFTTPWVIQNGQTYKEWLEKWTVLCTRLRKIQLQQRDGK</sequence>
<dbReference type="RefSeq" id="XP_009055660.1">
    <property type="nucleotide sequence ID" value="XM_009057412.1"/>
</dbReference>
<evidence type="ECO:0000313" key="2">
    <source>
        <dbReference type="EMBL" id="ESO94051.1"/>
    </source>
</evidence>
<dbReference type="HOGENOM" id="CLU_433713_0_0_1"/>
<dbReference type="PANTHER" id="PTHR28588">
    <property type="entry name" value="HAUS AUGMIN-LIKE COMPLEX SUBUNIT 5"/>
    <property type="match status" value="1"/>
</dbReference>
<dbReference type="PANTHER" id="PTHR28588:SF1">
    <property type="entry name" value="HAUS AUGMIN-LIKE COMPLEX SUBUNIT 5"/>
    <property type="match status" value="1"/>
</dbReference>
<organism evidence="2 3">
    <name type="scientific">Lottia gigantea</name>
    <name type="common">Giant owl limpet</name>
    <dbReference type="NCBI Taxonomy" id="225164"/>
    <lineage>
        <taxon>Eukaryota</taxon>
        <taxon>Metazoa</taxon>
        <taxon>Spiralia</taxon>
        <taxon>Lophotrochozoa</taxon>
        <taxon>Mollusca</taxon>
        <taxon>Gastropoda</taxon>
        <taxon>Patellogastropoda</taxon>
        <taxon>Lottioidea</taxon>
        <taxon>Lottiidae</taxon>
        <taxon>Lottia</taxon>
    </lineage>
</organism>
<dbReference type="GO" id="GO:0051225">
    <property type="term" value="P:spindle assembly"/>
    <property type="evidence" value="ECO:0007669"/>
    <property type="project" value="InterPro"/>
</dbReference>
<protein>
    <recommendedName>
        <fullName evidence="4">HAUS augmin-like complex subunit 5</fullName>
    </recommendedName>
</protein>
<dbReference type="Proteomes" id="UP000030746">
    <property type="component" value="Unassembled WGS sequence"/>
</dbReference>
<name>V4AKH0_LOTGI</name>
<dbReference type="GeneID" id="20247749"/>
<dbReference type="STRING" id="225164.V4AKH0"/>
<dbReference type="Pfam" id="PF14817">
    <property type="entry name" value="HAUS5"/>
    <property type="match status" value="1"/>
</dbReference>
<accession>V4AKH0</accession>
<evidence type="ECO:0008006" key="4">
    <source>
        <dbReference type="Google" id="ProtNLM"/>
    </source>
</evidence>
<dbReference type="InterPro" id="IPR029131">
    <property type="entry name" value="HAUS5"/>
</dbReference>
<evidence type="ECO:0000313" key="3">
    <source>
        <dbReference type="Proteomes" id="UP000030746"/>
    </source>
</evidence>
<keyword evidence="3" id="KW-1185">Reference proteome</keyword>
<keyword evidence="1" id="KW-0175">Coiled coil</keyword>
<dbReference type="AlphaFoldDB" id="V4AKH0"/>
<dbReference type="EMBL" id="KB201890">
    <property type="protein sequence ID" value="ESO94051.1"/>
    <property type="molecule type" value="Genomic_DNA"/>
</dbReference>
<dbReference type="OrthoDB" id="2019614at2759"/>
<feature type="coiled-coil region" evidence="1">
    <location>
        <begin position="113"/>
        <end position="154"/>
    </location>
</feature>
<proteinExistence type="predicted"/>
<dbReference type="GO" id="GO:0007098">
    <property type="term" value="P:centrosome cycle"/>
    <property type="evidence" value="ECO:0007669"/>
    <property type="project" value="TreeGrafter"/>
</dbReference>
<reference evidence="2 3" key="1">
    <citation type="journal article" date="2013" name="Nature">
        <title>Insights into bilaterian evolution from three spiralian genomes.</title>
        <authorList>
            <person name="Simakov O."/>
            <person name="Marletaz F."/>
            <person name="Cho S.J."/>
            <person name="Edsinger-Gonzales E."/>
            <person name="Havlak P."/>
            <person name="Hellsten U."/>
            <person name="Kuo D.H."/>
            <person name="Larsson T."/>
            <person name="Lv J."/>
            <person name="Arendt D."/>
            <person name="Savage R."/>
            <person name="Osoegawa K."/>
            <person name="de Jong P."/>
            <person name="Grimwood J."/>
            <person name="Chapman J.A."/>
            <person name="Shapiro H."/>
            <person name="Aerts A."/>
            <person name="Otillar R.P."/>
            <person name="Terry A.Y."/>
            <person name="Boore J.L."/>
            <person name="Grigoriev I.V."/>
            <person name="Lindberg D.R."/>
            <person name="Seaver E.C."/>
            <person name="Weisblat D.A."/>
            <person name="Putnam N.H."/>
            <person name="Rokhsar D.S."/>
        </authorList>
    </citation>
    <scope>NUCLEOTIDE SEQUENCE [LARGE SCALE GENOMIC DNA]</scope>
</reference>
<gene>
    <name evidence="2" type="ORF">LOTGIDRAFT_228691</name>
</gene>
<dbReference type="KEGG" id="lgi:LOTGIDRAFT_228691"/>
<dbReference type="GO" id="GO:0070652">
    <property type="term" value="C:HAUS complex"/>
    <property type="evidence" value="ECO:0007669"/>
    <property type="project" value="InterPro"/>
</dbReference>
<dbReference type="CTD" id="20247749"/>
<evidence type="ECO:0000256" key="1">
    <source>
        <dbReference type="SAM" id="Coils"/>
    </source>
</evidence>
<dbReference type="OMA" id="LRYYVNQ"/>
<feature type="coiled-coil region" evidence="1">
    <location>
        <begin position="396"/>
        <end position="423"/>
    </location>
</feature>